<accession>A0ABP7TDF7</accession>
<feature type="coiled-coil region" evidence="1">
    <location>
        <begin position="205"/>
        <end position="232"/>
    </location>
</feature>
<sequence>MSFAILRTKKLKSFGSIAASSQHTHRERVTLNADSKRTHLNLALGATNTAELMAAIQLRLPEKRRKDAVLCIEYLVTASPEYFQDACQRRGYFNAALKWLNEKHGGANIICANLQLDEKTPHLVAYVLPITPDGRLSAKEYLGGREKLSSMQTNFHNQVGIPFGLERGIKGSDATHQKVKRFYQAMNTVVRIAPLSSVDHLAGALGIKTNRMARHEEELATLKQKNSVAGTEAMSALRKKINEINSDLSVKDRIAVDKSSRVVVLTNTIERMRRDAANEEMRLNSKVEKFKQEASFFRKDNEYLINRLRESLSSDPTDEGYIDPHHQNQRYLKRMTNGTL</sequence>
<gene>
    <name evidence="2" type="ORF">GCM10022212_22930</name>
</gene>
<protein>
    <recommendedName>
        <fullName evidence="4">Plasmid recombination enzyme</fullName>
    </recommendedName>
</protein>
<evidence type="ECO:0000313" key="3">
    <source>
        <dbReference type="Proteomes" id="UP001501353"/>
    </source>
</evidence>
<comment type="caution">
    <text evidence="2">The sequence shown here is derived from an EMBL/GenBank/DDBJ whole genome shotgun (WGS) entry which is preliminary data.</text>
</comment>
<keyword evidence="1" id="KW-0175">Coiled coil</keyword>
<proteinExistence type="predicted"/>
<dbReference type="NCBIfam" id="NF041497">
    <property type="entry name" value="MobV"/>
    <property type="match status" value="1"/>
</dbReference>
<dbReference type="EMBL" id="BAAAZE010000008">
    <property type="protein sequence ID" value="GAA4024710.1"/>
    <property type="molecule type" value="Genomic_DNA"/>
</dbReference>
<evidence type="ECO:0000256" key="1">
    <source>
        <dbReference type="SAM" id="Coils"/>
    </source>
</evidence>
<evidence type="ECO:0008006" key="4">
    <source>
        <dbReference type="Google" id="ProtNLM"/>
    </source>
</evidence>
<dbReference type="CDD" id="cd17242">
    <property type="entry name" value="MobM_relaxase"/>
    <property type="match status" value="1"/>
</dbReference>
<evidence type="ECO:0000313" key="2">
    <source>
        <dbReference type="EMBL" id="GAA4024710.1"/>
    </source>
</evidence>
<dbReference type="RefSeq" id="WP_344763442.1">
    <property type="nucleotide sequence ID" value="NZ_BAAAZE010000008.1"/>
</dbReference>
<organism evidence="2 3">
    <name type="scientific">Actimicrobium antarcticum</name>
    <dbReference type="NCBI Taxonomy" id="1051899"/>
    <lineage>
        <taxon>Bacteria</taxon>
        <taxon>Pseudomonadati</taxon>
        <taxon>Pseudomonadota</taxon>
        <taxon>Betaproteobacteria</taxon>
        <taxon>Burkholderiales</taxon>
        <taxon>Oxalobacteraceae</taxon>
        <taxon>Actimicrobium</taxon>
    </lineage>
</organism>
<name>A0ABP7TDF7_9BURK</name>
<dbReference type="Pfam" id="PF01076">
    <property type="entry name" value="Mob_Pre"/>
    <property type="match status" value="1"/>
</dbReference>
<dbReference type="Gene3D" id="3.30.930.30">
    <property type="match status" value="1"/>
</dbReference>
<keyword evidence="3" id="KW-1185">Reference proteome</keyword>
<dbReference type="InterPro" id="IPR001668">
    <property type="entry name" value="Mob_Pre"/>
</dbReference>
<reference evidence="3" key="1">
    <citation type="journal article" date="2019" name="Int. J. Syst. Evol. Microbiol.">
        <title>The Global Catalogue of Microorganisms (GCM) 10K type strain sequencing project: providing services to taxonomists for standard genome sequencing and annotation.</title>
        <authorList>
            <consortium name="The Broad Institute Genomics Platform"/>
            <consortium name="The Broad Institute Genome Sequencing Center for Infectious Disease"/>
            <person name="Wu L."/>
            <person name="Ma J."/>
        </authorList>
    </citation>
    <scope>NUCLEOTIDE SEQUENCE [LARGE SCALE GENOMIC DNA]</scope>
    <source>
        <strain evidence="3">JCM 16673</strain>
    </source>
</reference>
<dbReference type="Proteomes" id="UP001501353">
    <property type="component" value="Unassembled WGS sequence"/>
</dbReference>